<evidence type="ECO:0000256" key="1">
    <source>
        <dbReference type="SAM" id="MobiDB-lite"/>
    </source>
</evidence>
<evidence type="ECO:0000313" key="3">
    <source>
        <dbReference type="Proteomes" id="UP000475862"/>
    </source>
</evidence>
<comment type="caution">
    <text evidence="2">The sequence shown here is derived from an EMBL/GenBank/DDBJ whole genome shotgun (WGS) entry which is preliminary data.</text>
</comment>
<protein>
    <submittedName>
        <fullName evidence="2">Uncharacterized protein</fullName>
    </submittedName>
</protein>
<proteinExistence type="predicted"/>
<name>A0A6G0TGZ8_APHGL</name>
<evidence type="ECO:0000313" key="2">
    <source>
        <dbReference type="EMBL" id="KAE9532731.1"/>
    </source>
</evidence>
<feature type="compositionally biased region" description="Low complexity" evidence="1">
    <location>
        <begin position="443"/>
        <end position="466"/>
    </location>
</feature>
<organism evidence="2 3">
    <name type="scientific">Aphis glycines</name>
    <name type="common">Soybean aphid</name>
    <dbReference type="NCBI Taxonomy" id="307491"/>
    <lineage>
        <taxon>Eukaryota</taxon>
        <taxon>Metazoa</taxon>
        <taxon>Ecdysozoa</taxon>
        <taxon>Arthropoda</taxon>
        <taxon>Hexapoda</taxon>
        <taxon>Insecta</taxon>
        <taxon>Pterygota</taxon>
        <taxon>Neoptera</taxon>
        <taxon>Paraneoptera</taxon>
        <taxon>Hemiptera</taxon>
        <taxon>Sternorrhyncha</taxon>
        <taxon>Aphidomorpha</taxon>
        <taxon>Aphidoidea</taxon>
        <taxon>Aphididae</taxon>
        <taxon>Aphidini</taxon>
        <taxon>Aphis</taxon>
        <taxon>Aphis</taxon>
    </lineage>
</organism>
<keyword evidence="3" id="KW-1185">Reference proteome</keyword>
<reference evidence="2 3" key="1">
    <citation type="submission" date="2019-08" db="EMBL/GenBank/DDBJ databases">
        <title>The genome of the soybean aphid Biotype 1, its phylome, world population structure and adaptation to the North American continent.</title>
        <authorList>
            <person name="Giordano R."/>
            <person name="Donthu R.K."/>
            <person name="Hernandez A.G."/>
            <person name="Wright C.L."/>
            <person name="Zimin A.V."/>
        </authorList>
    </citation>
    <scope>NUCLEOTIDE SEQUENCE [LARGE SCALE GENOMIC DNA]</scope>
    <source>
        <tissue evidence="2">Whole aphids</tissue>
    </source>
</reference>
<feature type="region of interest" description="Disordered" evidence="1">
    <location>
        <begin position="441"/>
        <end position="466"/>
    </location>
</feature>
<sequence>MGLRPVVIGITEKTIRVRNECDDPEINAMALRMNENDQNTALAAAIRRITSLADVHINRVGGAVTSTVAPVLQKNNKENLPKDCEDIKRINGIFSWKAIARYQVPYITRVINGEELKFVSVRMTETQLLSNYIPYLHADIFTCTSVRSHIITDFEAQILNEINIRHCDGFYGKDKFCAGKDYIIRLEDVHELYTFIEICYKKLQCNNTPSFSEKCGFICINSESVMPYSLKDGHKYVPLFYFEGETENLRDSAVKLENWDLAYLKFCCRVQGVRNELYTSDSCAVTSLDNIKNYFPPDTQFRPYWPANLIDTQLLINQKSTHVNPSGVWIRTPLEVPAPESTIPHTLTASAPVMPRSMPEGPSMFQDNSLMNGGSHVIPPSPLVSVNNTAPVIANTVSYSNAVPISQCMTTMYNPVPSSSVMSHSNQMQQFYNQCPSYNSRAQQQQVQQHQQQQQQQQQPQPQQQQQIITTPLVQPYSGSTSVQCRLTNTQQRNTLRNGFKLKKIPERTVTQESDSTNNPAYKIQKAIINGKVIRCINANPYIYSDLMVALDDFIKMMLPSCTVERCTQLLYKYFDINLLYGNSEQVSMLLENGRPKSKYDSSMIPMVMLQDITHIFSQLKNWLSIQDQFAAGPSKRHHTS</sequence>
<dbReference type="EMBL" id="VYZN01000038">
    <property type="protein sequence ID" value="KAE9532731.1"/>
    <property type="molecule type" value="Genomic_DNA"/>
</dbReference>
<dbReference type="AlphaFoldDB" id="A0A6G0TGZ8"/>
<dbReference type="OrthoDB" id="6497308at2759"/>
<accession>A0A6G0TGZ8</accession>
<gene>
    <name evidence="2" type="ORF">AGLY_009812</name>
</gene>
<dbReference type="Proteomes" id="UP000475862">
    <property type="component" value="Unassembled WGS sequence"/>
</dbReference>